<dbReference type="PANTHER" id="PTHR24322:SF736">
    <property type="entry name" value="RETINOL DEHYDROGENASE 10"/>
    <property type="match status" value="1"/>
</dbReference>
<dbReference type="CDD" id="cd05233">
    <property type="entry name" value="SDR_c"/>
    <property type="match status" value="1"/>
</dbReference>
<dbReference type="PRINTS" id="PR00080">
    <property type="entry name" value="SDRFAMILY"/>
</dbReference>
<dbReference type="InterPro" id="IPR002347">
    <property type="entry name" value="SDR_fam"/>
</dbReference>
<name>A0A078MF23_9PSED</name>
<dbReference type="SUPFAM" id="SSF51735">
    <property type="entry name" value="NAD(P)-binding Rossmann-fold domains"/>
    <property type="match status" value="1"/>
</dbReference>
<dbReference type="Gene3D" id="3.40.50.720">
    <property type="entry name" value="NAD(P)-binding Rossmann-like Domain"/>
    <property type="match status" value="1"/>
</dbReference>
<dbReference type="GO" id="GO:0016616">
    <property type="term" value="F:oxidoreductase activity, acting on the CH-OH group of donors, NAD or NADP as acceptor"/>
    <property type="evidence" value="ECO:0007669"/>
    <property type="project" value="TreeGrafter"/>
</dbReference>
<dbReference type="EMBL" id="LK391969">
    <property type="protein sequence ID" value="CEF26842.1"/>
    <property type="molecule type" value="Genomic_DNA"/>
</dbReference>
<accession>A0A078MF23</accession>
<evidence type="ECO:0000256" key="3">
    <source>
        <dbReference type="RuleBase" id="RU000363"/>
    </source>
</evidence>
<evidence type="ECO:0000313" key="5">
    <source>
        <dbReference type="EMBL" id="CEA04879.1"/>
    </source>
</evidence>
<evidence type="ECO:0000256" key="4">
    <source>
        <dbReference type="SAM" id="Coils"/>
    </source>
</evidence>
<proteinExistence type="inferred from homology"/>
<dbReference type="NCBIfam" id="NF004843">
    <property type="entry name" value="PRK06194.1"/>
    <property type="match status" value="1"/>
</dbReference>
<comment type="similarity">
    <text evidence="1 3">Belongs to the short-chain dehydrogenases/reductases (SDR) family.</text>
</comment>
<gene>
    <name evidence="5" type="ORF">BN1049_01776</name>
</gene>
<keyword evidence="4" id="KW-0175">Coiled coil</keyword>
<reference evidence="5" key="1">
    <citation type="submission" date="2014-07" db="EMBL/GenBank/DDBJ databases">
        <authorList>
            <person name="Urmite Genomes Urmite Genomes"/>
        </authorList>
    </citation>
    <scope>NUCLEOTIDE SEQUENCE</scope>
    <source>
        <strain evidence="5">12M76_air</strain>
    </source>
</reference>
<sequence>MKNFKDGVAVITGGGSGLGQALAHVAVSRGMKVVLADVQAEALEQTLEQLRALNAEAIGVVLDVADAAAVEMLAERAEAHFGPVNLMFNNAGVASGGLIWESTDKDWDWLLGVNVKGVANGIRAFTPRMLTAAAANPAYQGCIVNTASLAGLLTGPAMGIYSVSKHAVVALSECLYHDLGLVTEQVRTAVLCPSYVTTNIGQCHRVRPAELTNSNEPTRSQMATAALSQNNLNNGSLTAAEVAEITFRSIEQDNFYIFPTNEVHDLLRDRFKHIVEEENPDLPYAQSEFLNARRELLKEAISR</sequence>
<dbReference type="RefSeq" id="WP_044499418.1">
    <property type="nucleotide sequence ID" value="NZ_LK391969.1"/>
</dbReference>
<protein>
    <submittedName>
        <fullName evidence="5">Short chain dehydrogenase</fullName>
    </submittedName>
</protein>
<dbReference type="PATRIC" id="fig|1461581.3.peg.1754"/>
<dbReference type="PANTHER" id="PTHR24322">
    <property type="entry name" value="PKSB"/>
    <property type="match status" value="1"/>
</dbReference>
<keyword evidence="2" id="KW-0560">Oxidoreductase</keyword>
<evidence type="ECO:0000256" key="1">
    <source>
        <dbReference type="ARBA" id="ARBA00006484"/>
    </source>
</evidence>
<organism evidence="5">
    <name type="scientific">Pseudomonas saudimassiliensis</name>
    <dbReference type="NCBI Taxonomy" id="1461581"/>
    <lineage>
        <taxon>Bacteria</taxon>
        <taxon>Pseudomonadati</taxon>
        <taxon>Pseudomonadota</taxon>
        <taxon>Gammaproteobacteria</taxon>
        <taxon>Pseudomonadales</taxon>
        <taxon>Pseudomonadaceae</taxon>
        <taxon>Pseudomonas</taxon>
    </lineage>
</organism>
<dbReference type="OrthoDB" id="9806974at2"/>
<dbReference type="PRINTS" id="PR00081">
    <property type="entry name" value="GDHRDH"/>
</dbReference>
<dbReference type="InterPro" id="IPR036291">
    <property type="entry name" value="NAD(P)-bd_dom_sf"/>
</dbReference>
<dbReference type="AlphaFoldDB" id="A0A078MF23"/>
<dbReference type="EMBL" id="LM997413">
    <property type="protein sequence ID" value="CEA04879.1"/>
    <property type="molecule type" value="Genomic_DNA"/>
</dbReference>
<evidence type="ECO:0000256" key="2">
    <source>
        <dbReference type="ARBA" id="ARBA00023002"/>
    </source>
</evidence>
<dbReference type="Pfam" id="PF00106">
    <property type="entry name" value="adh_short"/>
    <property type="match status" value="1"/>
</dbReference>
<feature type="coiled-coil region" evidence="4">
    <location>
        <begin position="33"/>
        <end position="60"/>
    </location>
</feature>